<keyword evidence="3" id="KW-1185">Reference proteome</keyword>
<name>A0A330L4G6_9BACT</name>
<dbReference type="Pfam" id="PF13524">
    <property type="entry name" value="Glyco_trans_1_2"/>
    <property type="match status" value="1"/>
</dbReference>
<evidence type="ECO:0000259" key="1">
    <source>
        <dbReference type="Pfam" id="PF13524"/>
    </source>
</evidence>
<organism evidence="2 3">
    <name type="scientific">Nitrospira lenta</name>
    <dbReference type="NCBI Taxonomy" id="1436998"/>
    <lineage>
        <taxon>Bacteria</taxon>
        <taxon>Pseudomonadati</taxon>
        <taxon>Nitrospirota</taxon>
        <taxon>Nitrospiria</taxon>
        <taxon>Nitrospirales</taxon>
        <taxon>Nitrospiraceae</taxon>
        <taxon>Nitrospira</taxon>
    </lineage>
</organism>
<evidence type="ECO:0000313" key="3">
    <source>
        <dbReference type="Proteomes" id="UP000248168"/>
    </source>
</evidence>
<dbReference type="RefSeq" id="WP_181416659.1">
    <property type="nucleotide sequence ID" value="NZ_OUNR01000002.1"/>
</dbReference>
<gene>
    <name evidence="2" type="ORF">NITLEN_100085</name>
</gene>
<dbReference type="SUPFAM" id="SSF53756">
    <property type="entry name" value="UDP-Glycosyltransferase/glycogen phosphorylase"/>
    <property type="match status" value="1"/>
</dbReference>
<dbReference type="EMBL" id="OUNR01000002">
    <property type="protein sequence ID" value="SPP64215.1"/>
    <property type="molecule type" value="Genomic_DNA"/>
</dbReference>
<reference evidence="3" key="1">
    <citation type="submission" date="2018-04" db="EMBL/GenBank/DDBJ databases">
        <authorList>
            <person name="Lucker S."/>
            <person name="Sakoula D."/>
        </authorList>
    </citation>
    <scope>NUCLEOTIDE SEQUENCE [LARGE SCALE GENOMIC DNA]</scope>
</reference>
<proteinExistence type="predicted"/>
<dbReference type="InterPro" id="IPR055259">
    <property type="entry name" value="YkvP/CgeB_Glyco_trans-like"/>
</dbReference>
<accession>A0A330L4G6</accession>
<sequence>MKILHLGNAYFLESFRQLGHDVKWAGYHRTADVPLLRSLLDAKDLLARLPSNWFPDLIVLGDESTYPLVLGLEAIPVPVVWYVIDSHIHFSWHLHYATAFDAIFVAQKDWVPAYQLDGDRQHVSWMPLFCHRSQDQDRGFARDIPLSFIGTLNAARNPDRVDLIRRLQTRYPVVVQSGPYLETFNRSMLVLNQSVANDVNFRTFQAMACGALLLTERVGNGFDDLFQDRTHCVLYEKGNVDRIVELTDYYHAHPAERKAIARQGHDTVMAAHTSLHRAQALLDMIARQPLHEYVAKRQLRQAPIRWSLASVYESAARTYGQAGARAEEDIRRRHFLEMSEGYHALAQTIRSQLDPLVAA</sequence>
<dbReference type="InParanoid" id="A0A330L4G6"/>
<dbReference type="Gene3D" id="3.40.50.2000">
    <property type="entry name" value="Glycogen Phosphorylase B"/>
    <property type="match status" value="1"/>
</dbReference>
<feature type="domain" description="Spore protein YkvP/CgeB glycosyl transferase-like" evidence="1">
    <location>
        <begin position="175"/>
        <end position="283"/>
    </location>
</feature>
<dbReference type="AlphaFoldDB" id="A0A330L4G6"/>
<dbReference type="Proteomes" id="UP000248168">
    <property type="component" value="Unassembled WGS sequence"/>
</dbReference>
<protein>
    <recommendedName>
        <fullName evidence="1">Spore protein YkvP/CgeB glycosyl transferase-like domain-containing protein</fullName>
    </recommendedName>
</protein>
<evidence type="ECO:0000313" key="2">
    <source>
        <dbReference type="EMBL" id="SPP64215.1"/>
    </source>
</evidence>